<name>A0A377G826_9GAMM</name>
<evidence type="ECO:0000313" key="2">
    <source>
        <dbReference type="Proteomes" id="UP000254554"/>
    </source>
</evidence>
<dbReference type="EMBL" id="UGGT01000001">
    <property type="protein sequence ID" value="STO20966.1"/>
    <property type="molecule type" value="Genomic_DNA"/>
</dbReference>
<dbReference type="Pfam" id="PF26393">
    <property type="entry name" value="Lart1_ADPRT"/>
    <property type="match status" value="1"/>
</dbReference>
<sequence>MYTKSPEFFHKHKKMSSGVEFSDVVNTSSAIETLYRGDKDVAKLFFLLPTLVLGVFGQHFPGVVNMEQIRLHKLTNLSGDFHMVSMTADPQIGLSWGDGFFITINPALFSRYSVDVHASYYKNQFNFPARMEREKEHLALAVPFCSIKKLSTPSSEWVNPFYLSISPDDKEALIAFSIIYRELVSLLRKKYTQEIEKEEEINDLGSYTRAYLEFYDQYSGNNNPFNKSISELFALYPEFMNNFFQSNPEIPKTGLLKDLVLSSSETLFNKHPYTKIIDASYIHRDKEGTTCYEDDWAKPIYG</sequence>
<proteinExistence type="predicted"/>
<protein>
    <submittedName>
        <fullName evidence="1">Uncharacterized protein</fullName>
    </submittedName>
</protein>
<dbReference type="Proteomes" id="UP000254554">
    <property type="component" value="Unassembled WGS sequence"/>
</dbReference>
<accession>A0A377G826</accession>
<dbReference type="AlphaFoldDB" id="A0A377G826"/>
<organism evidence="1 2">
    <name type="scientific">Fluoribacter dumoffii</name>
    <dbReference type="NCBI Taxonomy" id="463"/>
    <lineage>
        <taxon>Bacteria</taxon>
        <taxon>Pseudomonadati</taxon>
        <taxon>Pseudomonadota</taxon>
        <taxon>Gammaproteobacteria</taxon>
        <taxon>Legionellales</taxon>
        <taxon>Legionellaceae</taxon>
        <taxon>Fluoribacter</taxon>
    </lineage>
</organism>
<keyword evidence="2" id="KW-1185">Reference proteome</keyword>
<dbReference type="OrthoDB" id="5643019at2"/>
<gene>
    <name evidence="1" type="ORF">NCTC11370_01027</name>
</gene>
<evidence type="ECO:0000313" key="1">
    <source>
        <dbReference type="EMBL" id="STO20966.1"/>
    </source>
</evidence>
<dbReference type="GeneID" id="93292368"/>
<reference evidence="1 2" key="1">
    <citation type="submission" date="2018-06" db="EMBL/GenBank/DDBJ databases">
        <authorList>
            <consortium name="Pathogen Informatics"/>
            <person name="Doyle S."/>
        </authorList>
    </citation>
    <scope>NUCLEOTIDE SEQUENCE [LARGE SCALE GENOMIC DNA]</scope>
    <source>
        <strain evidence="1 2">NCTC11370</strain>
    </source>
</reference>
<dbReference type="InterPro" id="IPR059097">
    <property type="entry name" value="Lart1_ADPRT"/>
</dbReference>
<dbReference type="RefSeq" id="WP_019349786.1">
    <property type="nucleotide sequence ID" value="NZ_JAPHPR010000001.1"/>
</dbReference>